<comment type="subcellular location">
    <subcellularLocation>
        <location evidence="1">Cytoplasm</location>
    </subcellularLocation>
</comment>
<dbReference type="PRINTS" id="PR01909">
    <property type="entry name" value="ADSPHPHTASEA"/>
</dbReference>
<dbReference type="PROSITE" id="PS50054">
    <property type="entry name" value="TYR_PHOSPHATASE_DUAL"/>
    <property type="match status" value="1"/>
</dbReference>
<evidence type="ECO:0000256" key="6">
    <source>
        <dbReference type="ARBA" id="ARBA00045755"/>
    </source>
</evidence>
<organism evidence="14 15">
    <name type="scientific">Pygocentrus nattereri</name>
    <name type="common">Red-bellied piranha</name>
    <dbReference type="NCBI Taxonomy" id="42514"/>
    <lineage>
        <taxon>Eukaryota</taxon>
        <taxon>Metazoa</taxon>
        <taxon>Chordata</taxon>
        <taxon>Craniata</taxon>
        <taxon>Vertebrata</taxon>
        <taxon>Euteleostomi</taxon>
        <taxon>Actinopterygii</taxon>
        <taxon>Neopterygii</taxon>
        <taxon>Teleostei</taxon>
        <taxon>Ostariophysi</taxon>
        <taxon>Characiformes</taxon>
        <taxon>Characoidei</taxon>
        <taxon>Pygocentrus</taxon>
    </lineage>
</organism>
<dbReference type="GeneID" id="108426807"/>
<proteinExistence type="inferred from homology"/>
<dbReference type="PANTHER" id="PTHR45682:SF3">
    <property type="entry name" value="DUAL SPECIFICITY PROTEIN PHOSPHATASE"/>
    <property type="match status" value="1"/>
</dbReference>
<evidence type="ECO:0000313" key="15">
    <source>
        <dbReference type="Proteomes" id="UP001501920"/>
    </source>
</evidence>
<protein>
    <recommendedName>
        <fullName evidence="11">Dual specificity protein phosphatase</fullName>
        <ecNumber evidence="11">3.1.3.16</ecNumber>
        <ecNumber evidence="11">3.1.3.48</ecNumber>
    </recommendedName>
</protein>
<evidence type="ECO:0000256" key="10">
    <source>
        <dbReference type="PIRSR" id="PIRSR620405-1"/>
    </source>
</evidence>
<feature type="domain" description="Tyrosine-protein phosphatase" evidence="12">
    <location>
        <begin position="40"/>
        <end position="188"/>
    </location>
</feature>
<dbReference type="GO" id="GO:0043409">
    <property type="term" value="P:negative regulation of MAPK cascade"/>
    <property type="evidence" value="ECO:0007669"/>
    <property type="project" value="TreeGrafter"/>
</dbReference>
<evidence type="ECO:0000256" key="5">
    <source>
        <dbReference type="ARBA" id="ARBA00022912"/>
    </source>
</evidence>
<dbReference type="InterPro" id="IPR000387">
    <property type="entry name" value="Tyr_Pase_dom"/>
</dbReference>
<dbReference type="GO" id="GO:0004725">
    <property type="term" value="F:protein tyrosine phosphatase activity"/>
    <property type="evidence" value="ECO:0007669"/>
    <property type="project" value="UniProtKB-EC"/>
</dbReference>
<dbReference type="InterPro" id="IPR000340">
    <property type="entry name" value="Dual-sp_phosphatase_cat-dom"/>
</dbReference>
<dbReference type="InterPro" id="IPR020422">
    <property type="entry name" value="TYR_PHOSPHATASE_DUAL_dom"/>
</dbReference>
<dbReference type="CDD" id="cd14580">
    <property type="entry name" value="DUSP13A"/>
    <property type="match status" value="1"/>
</dbReference>
<keyword evidence="5 11" id="KW-0904">Protein phosphatase</keyword>
<comment type="catalytic activity">
    <reaction evidence="8 11">
        <text>O-phospho-L-threonyl-[protein] + H2O = L-threonyl-[protein] + phosphate</text>
        <dbReference type="Rhea" id="RHEA:47004"/>
        <dbReference type="Rhea" id="RHEA-COMP:11060"/>
        <dbReference type="Rhea" id="RHEA-COMP:11605"/>
        <dbReference type="ChEBI" id="CHEBI:15377"/>
        <dbReference type="ChEBI" id="CHEBI:30013"/>
        <dbReference type="ChEBI" id="CHEBI:43474"/>
        <dbReference type="ChEBI" id="CHEBI:61977"/>
        <dbReference type="EC" id="3.1.3.16"/>
    </reaction>
</comment>
<reference evidence="14" key="3">
    <citation type="submission" date="2025-09" db="UniProtKB">
        <authorList>
            <consortium name="Ensembl"/>
        </authorList>
    </citation>
    <scope>IDENTIFICATION</scope>
</reference>
<dbReference type="EC" id="3.1.3.48" evidence="11"/>
<dbReference type="GO" id="GO:0033549">
    <property type="term" value="F:MAP kinase phosphatase activity"/>
    <property type="evidence" value="ECO:0007669"/>
    <property type="project" value="TreeGrafter"/>
</dbReference>
<dbReference type="PANTHER" id="PTHR45682">
    <property type="entry name" value="AGAP008228-PA"/>
    <property type="match status" value="1"/>
</dbReference>
<dbReference type="PROSITE" id="PS50056">
    <property type="entry name" value="TYR_PHOSPHATASE_2"/>
    <property type="match status" value="1"/>
</dbReference>
<comment type="function">
    <text evidence="11">Dual specificity phosphatase able to dephosphorylate phosphotyrosine, phosphoserine and phosphothreonine residues, with a preference for phosphotyrosine as a substrate.</text>
</comment>
<evidence type="ECO:0000256" key="9">
    <source>
        <dbReference type="ARBA" id="ARBA00051722"/>
    </source>
</evidence>
<dbReference type="AlphaFoldDB" id="A0AAR2KH21"/>
<comment type="function">
    <text evidence="6">Dual specificity phosphatase able to dephosphorylate phosphotyrosine, phosphoserine and phosphothreonine residues within the same substrate, with a preference for phosphotyrosine as a substrate. Involved in the modulation of AMPK and MAPK1/2 signaling pathways.</text>
</comment>
<dbReference type="GO" id="GO:0004722">
    <property type="term" value="F:protein serine/threonine phosphatase activity"/>
    <property type="evidence" value="ECO:0007669"/>
    <property type="project" value="UniProtKB-EC"/>
</dbReference>
<dbReference type="InterPro" id="IPR029021">
    <property type="entry name" value="Prot-tyrosine_phosphatase-like"/>
</dbReference>
<dbReference type="GeneTree" id="ENSGT00940000162682"/>
<dbReference type="Ensembl" id="ENSPNAT00000084104.1">
    <property type="protein sequence ID" value="ENSPNAP00000063580.1"/>
    <property type="gene ID" value="ENSPNAG00000033399.1"/>
</dbReference>
<dbReference type="Gene3D" id="3.90.190.10">
    <property type="entry name" value="Protein tyrosine phosphatase superfamily"/>
    <property type="match status" value="1"/>
</dbReference>
<evidence type="ECO:0000259" key="13">
    <source>
        <dbReference type="PROSITE" id="PS50056"/>
    </source>
</evidence>
<dbReference type="EC" id="3.1.3.16" evidence="11"/>
<dbReference type="Proteomes" id="UP001501920">
    <property type="component" value="Chromosome 5"/>
</dbReference>
<keyword evidence="3" id="KW-0963">Cytoplasm</keyword>
<evidence type="ECO:0000259" key="12">
    <source>
        <dbReference type="PROSITE" id="PS50054"/>
    </source>
</evidence>
<evidence type="ECO:0000256" key="8">
    <source>
        <dbReference type="ARBA" id="ARBA00048336"/>
    </source>
</evidence>
<sequence>METVDSPESAKEKDSTFVLYECPTIEQLEDILHGGQLSCNHVDEVWPNLFLGDMYMSHDRYGLWRLGITHVLNAAHGKMCCKGSDDFYGTTVKYYGVAANDLPTFDISPFFYPSAQYIHQALSTAGAKIFVHCAVGVSRSAALVLAYLMIYHNYTLVDAILKVKEKRWIFPNRGFLKQLEAQCEHFPSVLCVCTMVSSHGLIARTR</sequence>
<evidence type="ECO:0000256" key="2">
    <source>
        <dbReference type="ARBA" id="ARBA00008601"/>
    </source>
</evidence>
<dbReference type="InterPro" id="IPR016130">
    <property type="entry name" value="Tyr_Pase_AS"/>
</dbReference>
<comment type="similarity">
    <text evidence="2 11">Belongs to the protein-tyrosine phosphatase family. Non-receptor class dual specificity subfamily.</text>
</comment>
<feature type="domain" description="Tyrosine specific protein phosphatases" evidence="13">
    <location>
        <begin position="109"/>
        <end position="167"/>
    </location>
</feature>
<reference evidence="14" key="2">
    <citation type="submission" date="2025-08" db="UniProtKB">
        <authorList>
            <consortium name="Ensembl"/>
        </authorList>
    </citation>
    <scope>IDENTIFICATION</scope>
</reference>
<reference evidence="14 15" key="1">
    <citation type="submission" date="2020-10" db="EMBL/GenBank/DDBJ databases">
        <title>Pygocentrus nattereri (red-bellied piranha) genome, fPygNat1, primary haplotype.</title>
        <authorList>
            <person name="Myers G."/>
            <person name="Meyer A."/>
            <person name="Karagic N."/>
            <person name="Pippel M."/>
            <person name="Winkler S."/>
            <person name="Tracey A."/>
            <person name="Wood J."/>
            <person name="Formenti G."/>
            <person name="Howe K."/>
            <person name="Fedrigo O."/>
            <person name="Jarvis E.D."/>
        </authorList>
    </citation>
    <scope>NUCLEOTIDE SEQUENCE [LARGE SCALE GENOMIC DNA]</scope>
</reference>
<evidence type="ECO:0000256" key="4">
    <source>
        <dbReference type="ARBA" id="ARBA00022801"/>
    </source>
</evidence>
<dbReference type="PROSITE" id="PS00383">
    <property type="entry name" value="TYR_PHOSPHATASE_1"/>
    <property type="match status" value="1"/>
</dbReference>
<evidence type="ECO:0000256" key="11">
    <source>
        <dbReference type="RuleBase" id="RU366038"/>
    </source>
</evidence>
<evidence type="ECO:0000256" key="7">
    <source>
        <dbReference type="ARBA" id="ARBA00047761"/>
    </source>
</evidence>
<name>A0AAR2KH21_PYGNA</name>
<accession>A0AAR2KH21</accession>
<evidence type="ECO:0000313" key="14">
    <source>
        <dbReference type="Ensembl" id="ENSPNAP00000063580.1"/>
    </source>
</evidence>
<feature type="active site" description="Phosphocysteine intermediate" evidence="10">
    <location>
        <position position="133"/>
    </location>
</feature>
<comment type="catalytic activity">
    <reaction evidence="9 11">
        <text>O-phospho-L-tyrosyl-[protein] + H2O = L-tyrosyl-[protein] + phosphate</text>
        <dbReference type="Rhea" id="RHEA:10684"/>
        <dbReference type="Rhea" id="RHEA-COMP:10136"/>
        <dbReference type="Rhea" id="RHEA-COMP:20101"/>
        <dbReference type="ChEBI" id="CHEBI:15377"/>
        <dbReference type="ChEBI" id="CHEBI:43474"/>
        <dbReference type="ChEBI" id="CHEBI:46858"/>
        <dbReference type="ChEBI" id="CHEBI:61978"/>
        <dbReference type="EC" id="3.1.3.48"/>
    </reaction>
</comment>
<dbReference type="SUPFAM" id="SSF52799">
    <property type="entry name" value="(Phosphotyrosine protein) phosphatases II"/>
    <property type="match status" value="1"/>
</dbReference>
<dbReference type="Pfam" id="PF00782">
    <property type="entry name" value="DSPc"/>
    <property type="match status" value="1"/>
</dbReference>
<dbReference type="SMART" id="SM00195">
    <property type="entry name" value="DSPc"/>
    <property type="match status" value="1"/>
</dbReference>
<dbReference type="GO" id="GO:0005737">
    <property type="term" value="C:cytoplasm"/>
    <property type="evidence" value="ECO:0007669"/>
    <property type="project" value="UniProtKB-SubCell"/>
</dbReference>
<dbReference type="PRINTS" id="PR01908">
    <property type="entry name" value="ADSPHPHTASE"/>
</dbReference>
<dbReference type="GO" id="GO:0008138">
    <property type="term" value="F:protein tyrosine/serine/threonine phosphatase activity"/>
    <property type="evidence" value="ECO:0007669"/>
    <property type="project" value="UniProtKB-UniRule"/>
</dbReference>
<comment type="catalytic activity">
    <reaction evidence="7 11">
        <text>O-phospho-L-seryl-[protein] + H2O = L-seryl-[protein] + phosphate</text>
        <dbReference type="Rhea" id="RHEA:20629"/>
        <dbReference type="Rhea" id="RHEA-COMP:9863"/>
        <dbReference type="Rhea" id="RHEA-COMP:11604"/>
        <dbReference type="ChEBI" id="CHEBI:15377"/>
        <dbReference type="ChEBI" id="CHEBI:29999"/>
        <dbReference type="ChEBI" id="CHEBI:43474"/>
        <dbReference type="ChEBI" id="CHEBI:83421"/>
        <dbReference type="EC" id="3.1.3.16"/>
    </reaction>
</comment>
<evidence type="ECO:0000256" key="3">
    <source>
        <dbReference type="ARBA" id="ARBA00022490"/>
    </source>
</evidence>
<keyword evidence="15" id="KW-1185">Reference proteome</keyword>
<dbReference type="InterPro" id="IPR020405">
    <property type="entry name" value="Atypical_DUSP_subfamA"/>
</dbReference>
<dbReference type="FunFam" id="3.90.190.10:FF:000037">
    <property type="entry name" value="dual specificity protein phosphatase 26"/>
    <property type="match status" value="1"/>
</dbReference>
<evidence type="ECO:0000256" key="1">
    <source>
        <dbReference type="ARBA" id="ARBA00004496"/>
    </source>
</evidence>
<keyword evidence="4 11" id="KW-0378">Hydrolase</keyword>
<dbReference type="RefSeq" id="XP_037394395.1">
    <property type="nucleotide sequence ID" value="XM_037538498.1"/>
</dbReference>